<dbReference type="PROSITE" id="PS51471">
    <property type="entry name" value="FE2OG_OXY"/>
    <property type="match status" value="1"/>
</dbReference>
<dbReference type="Gene3D" id="2.60.120.620">
    <property type="entry name" value="q2cbj1_9rhob like domain"/>
    <property type="match status" value="1"/>
</dbReference>
<name>A0A7C9AWB0_OPUST</name>
<organism evidence="3">
    <name type="scientific">Opuntia streptacantha</name>
    <name type="common">Prickly pear cactus</name>
    <name type="synonym">Opuntia cardona</name>
    <dbReference type="NCBI Taxonomy" id="393608"/>
    <lineage>
        <taxon>Eukaryota</taxon>
        <taxon>Viridiplantae</taxon>
        <taxon>Streptophyta</taxon>
        <taxon>Embryophyta</taxon>
        <taxon>Tracheophyta</taxon>
        <taxon>Spermatophyta</taxon>
        <taxon>Magnoliopsida</taxon>
        <taxon>eudicotyledons</taxon>
        <taxon>Gunneridae</taxon>
        <taxon>Pentapetalae</taxon>
        <taxon>Caryophyllales</taxon>
        <taxon>Cactineae</taxon>
        <taxon>Cactaceae</taxon>
        <taxon>Opuntioideae</taxon>
        <taxon>Opuntia</taxon>
    </lineage>
</organism>
<dbReference type="InterPro" id="IPR005123">
    <property type="entry name" value="Oxoglu/Fe-dep_dioxygenase_dom"/>
</dbReference>
<dbReference type="EMBL" id="GISG01278719">
    <property type="protein sequence ID" value="MBA4678232.1"/>
    <property type="molecule type" value="Transcribed_RNA"/>
</dbReference>
<feature type="domain" description="Fe2OG dioxygenase" evidence="2">
    <location>
        <begin position="13"/>
        <end position="121"/>
    </location>
</feature>
<sequence>MPFIPLRENLKEKVEEVFGCEYELFVEFTGLISWTKGASIGWHSDDNRPYLRQRDFTAVCYLNSFEEDFRGGIFHFQDGEPANFVPMSGDLVLYTANSRNIHCVDEITDGERLTLTLWFSRNSSHDEDAKLLSLLSQNIPDGGPIPCIPLPASSNMYWFSTEQASDHQRGFDICFARLFYLGYDIYPLQGKSCFPENWSGDVSDVFTKPLKLARGDKLFTKEFANLLHALQAVQFYNWKQSVLQQSEATSDTGDVIVLSQAQKEEISKLRQALLSHMKLDGKMFSYGRDREVHFDWACFSAAVTLWEEHILELHNQLLMHLPFWKDHAFLFSVSCPVIEE</sequence>
<dbReference type="GO" id="GO:0032963">
    <property type="term" value="P:collagen metabolic process"/>
    <property type="evidence" value="ECO:0007669"/>
    <property type="project" value="InterPro"/>
</dbReference>
<dbReference type="GO" id="GO:0016491">
    <property type="term" value="F:oxidoreductase activity"/>
    <property type="evidence" value="ECO:0007669"/>
    <property type="project" value="UniProtKB-KW"/>
</dbReference>
<dbReference type="InterPro" id="IPR039575">
    <property type="entry name" value="P3H"/>
</dbReference>
<reference evidence="3" key="1">
    <citation type="journal article" date="2013" name="J. Plant Res.">
        <title>Effect of fungi and light on seed germination of three Opuntia species from semiarid lands of central Mexico.</title>
        <authorList>
            <person name="Delgado-Sanchez P."/>
            <person name="Jimenez-Bremont J.F."/>
            <person name="Guerrero-Gonzalez Mde L."/>
            <person name="Flores J."/>
        </authorList>
    </citation>
    <scope>NUCLEOTIDE SEQUENCE</scope>
    <source>
        <tissue evidence="3">Cladode</tissue>
    </source>
</reference>
<evidence type="ECO:0000256" key="1">
    <source>
        <dbReference type="RuleBase" id="RU003682"/>
    </source>
</evidence>
<dbReference type="GO" id="GO:0046872">
    <property type="term" value="F:metal ion binding"/>
    <property type="evidence" value="ECO:0007669"/>
    <property type="project" value="UniProtKB-KW"/>
</dbReference>
<keyword evidence="1" id="KW-0408">Iron</keyword>
<evidence type="ECO:0000313" key="3">
    <source>
        <dbReference type="EMBL" id="MBA4678232.1"/>
    </source>
</evidence>
<protein>
    <recommendedName>
        <fullName evidence="2">Fe2OG dioxygenase domain-containing protein</fullName>
    </recommendedName>
</protein>
<dbReference type="PANTHER" id="PTHR14049">
    <property type="entry name" value="LEPRECAN 1"/>
    <property type="match status" value="1"/>
</dbReference>
<dbReference type="AlphaFoldDB" id="A0A7C9AWB0"/>
<proteinExistence type="inferred from homology"/>
<evidence type="ECO:0000259" key="2">
    <source>
        <dbReference type="PROSITE" id="PS51471"/>
    </source>
</evidence>
<dbReference type="PANTHER" id="PTHR14049:SF9">
    <property type="entry name" value="PROCOLLAGEN-PROLINE 3-DIOXYGENASE"/>
    <property type="match status" value="1"/>
</dbReference>
<accession>A0A7C9AWB0</accession>
<dbReference type="Pfam" id="PF13640">
    <property type="entry name" value="2OG-FeII_Oxy_3"/>
    <property type="match status" value="1"/>
</dbReference>
<keyword evidence="1" id="KW-0560">Oxidoreductase</keyword>
<reference evidence="3" key="2">
    <citation type="submission" date="2020-07" db="EMBL/GenBank/DDBJ databases">
        <authorList>
            <person name="Vera ALvarez R."/>
            <person name="Arias-Moreno D.M."/>
            <person name="Jimenez-Jacinto V."/>
            <person name="Jimenez-Bremont J.F."/>
            <person name="Swaminathan K."/>
            <person name="Moose S.P."/>
            <person name="Guerrero-Gonzalez M.L."/>
            <person name="Marino-Ramirez L."/>
            <person name="Landsman D."/>
            <person name="Rodriguez-Kessler M."/>
            <person name="Delgado-Sanchez P."/>
        </authorList>
    </citation>
    <scope>NUCLEOTIDE SEQUENCE</scope>
    <source>
        <tissue evidence="3">Cladode</tissue>
    </source>
</reference>
<keyword evidence="1" id="KW-0479">Metal-binding</keyword>
<dbReference type="InterPro" id="IPR044862">
    <property type="entry name" value="Pro_4_hyd_alph_FE2OG_OXY"/>
</dbReference>
<comment type="similarity">
    <text evidence="1">Belongs to the iron/ascorbate-dependent oxidoreductase family.</text>
</comment>